<evidence type="ECO:0000313" key="3">
    <source>
        <dbReference type="Proteomes" id="UP001623348"/>
    </source>
</evidence>
<dbReference type="PANTHER" id="PTHR33332">
    <property type="entry name" value="REVERSE TRANSCRIPTASE DOMAIN-CONTAINING PROTEIN"/>
    <property type="match status" value="1"/>
</dbReference>
<organism evidence="2 3">
    <name type="scientific">Grus japonensis</name>
    <name type="common">Japanese crane</name>
    <name type="synonym">Red-crowned crane</name>
    <dbReference type="NCBI Taxonomy" id="30415"/>
    <lineage>
        <taxon>Eukaryota</taxon>
        <taxon>Metazoa</taxon>
        <taxon>Chordata</taxon>
        <taxon>Craniata</taxon>
        <taxon>Vertebrata</taxon>
        <taxon>Euteleostomi</taxon>
        <taxon>Archelosauria</taxon>
        <taxon>Archosauria</taxon>
        <taxon>Dinosauria</taxon>
        <taxon>Saurischia</taxon>
        <taxon>Theropoda</taxon>
        <taxon>Coelurosauria</taxon>
        <taxon>Aves</taxon>
        <taxon>Neognathae</taxon>
        <taxon>Neoaves</taxon>
        <taxon>Gruiformes</taxon>
        <taxon>Gruidae</taxon>
        <taxon>Grus</taxon>
    </lineage>
</organism>
<accession>A0ABC9VS66</accession>
<dbReference type="AlphaFoldDB" id="A0ABC9VS66"/>
<dbReference type="Proteomes" id="UP001623348">
    <property type="component" value="Unassembled WGS sequence"/>
</dbReference>
<feature type="domain" description="Reverse transcriptase" evidence="1">
    <location>
        <begin position="48"/>
        <end position="139"/>
    </location>
</feature>
<reference evidence="2 3" key="1">
    <citation type="submission" date="2024-06" db="EMBL/GenBank/DDBJ databases">
        <title>The draft genome of Grus japonensis, version 3.</title>
        <authorList>
            <person name="Nabeshima K."/>
            <person name="Suzuki S."/>
            <person name="Onuma M."/>
        </authorList>
    </citation>
    <scope>NUCLEOTIDE SEQUENCE [LARGE SCALE GENOMIC DNA]</scope>
    <source>
        <strain evidence="2 3">451A</strain>
    </source>
</reference>
<proteinExistence type="predicted"/>
<keyword evidence="3" id="KW-1185">Reference proteome</keyword>
<dbReference type="Pfam" id="PF00078">
    <property type="entry name" value="RVT_1"/>
    <property type="match status" value="1"/>
</dbReference>
<evidence type="ECO:0000313" key="2">
    <source>
        <dbReference type="EMBL" id="GAB0175876.1"/>
    </source>
</evidence>
<evidence type="ECO:0000259" key="1">
    <source>
        <dbReference type="Pfam" id="PF00078"/>
    </source>
</evidence>
<comment type="caution">
    <text evidence="2">The sequence shown here is derived from an EMBL/GenBank/DDBJ whole genome shotgun (WGS) entry which is preliminary data.</text>
</comment>
<gene>
    <name evidence="2" type="ORF">GRJ2_000052800</name>
</gene>
<sequence>MDPDIHLRVLRELADIVLRTISITFEMSWRSSDVPEDIKKANVTPIYKKGLKDPRNYRPTSLTSVPGKVMEQILLGAITNKMKHVIGKSQHGFTKGKLYLTNLIVFYDKVTCLVDLGRAVDIVYLDFSKAFNMVSHSLLQRN</sequence>
<dbReference type="EMBL" id="BAAFJT010000001">
    <property type="protein sequence ID" value="GAB0175876.1"/>
    <property type="molecule type" value="Genomic_DNA"/>
</dbReference>
<protein>
    <submittedName>
        <fullName evidence="2">Mitochondrial enolase superfamily member 1</fullName>
    </submittedName>
</protein>
<name>A0ABC9VS66_GRUJA</name>
<dbReference type="InterPro" id="IPR000477">
    <property type="entry name" value="RT_dom"/>
</dbReference>